<dbReference type="OrthoDB" id="42900at2157"/>
<dbReference type="HOGENOM" id="CLU_1922785_0_0_2"/>
<keyword evidence="1" id="KW-0472">Membrane</keyword>
<keyword evidence="3" id="KW-1185">Reference proteome</keyword>
<name>F4G2S7_METCR</name>
<dbReference type="KEGG" id="mcn:Mcup_1020"/>
<evidence type="ECO:0000256" key="1">
    <source>
        <dbReference type="SAM" id="Phobius"/>
    </source>
</evidence>
<evidence type="ECO:0000313" key="3">
    <source>
        <dbReference type="Proteomes" id="UP000007812"/>
    </source>
</evidence>
<evidence type="ECO:0000313" key="2">
    <source>
        <dbReference type="EMBL" id="AEB95125.1"/>
    </source>
</evidence>
<gene>
    <name evidence="2" type="ordered locus">Mcup_1020</name>
</gene>
<protein>
    <submittedName>
        <fullName evidence="2">Uncharacterized protein</fullName>
    </submittedName>
</protein>
<dbReference type="PATRIC" id="fig|1006006.8.peg.1012"/>
<dbReference type="AlphaFoldDB" id="F4G2S7"/>
<dbReference type="GeneID" id="10493211"/>
<feature type="transmembrane region" description="Helical" evidence="1">
    <location>
        <begin position="75"/>
        <end position="95"/>
    </location>
</feature>
<keyword evidence="1" id="KW-1133">Transmembrane helix</keyword>
<feature type="transmembrane region" description="Helical" evidence="1">
    <location>
        <begin position="101"/>
        <end position="123"/>
    </location>
</feature>
<dbReference type="eggNOG" id="arCOG12790">
    <property type="taxonomic scope" value="Archaea"/>
</dbReference>
<reference evidence="2 3" key="1">
    <citation type="journal article" date="2011" name="J. Bacteriol.">
        <title>Complete genome sequence of Metallosphaera cuprina, a metal sulfide-oxidizing archaeon from a hot spring.</title>
        <authorList>
            <person name="Liu L.J."/>
            <person name="You X.Y."/>
            <person name="Zheng H."/>
            <person name="Wang S."/>
            <person name="Jiang C.Y."/>
            <person name="Liu S.J."/>
        </authorList>
    </citation>
    <scope>NUCLEOTIDE SEQUENCE [LARGE SCALE GENOMIC DNA]</scope>
    <source>
        <strain evidence="2 3">Ar-4</strain>
    </source>
</reference>
<accession>F4G2S7</accession>
<sequence>MDIKSLNRTILISASFLYSINVILSISLYTLLTQISLPVSNLDLRSVLIAVPLISGVFNGLILSMLSMGLKYAEYYGLAKSILAIIIYTGYWAAFRPGLDVLAFIVSIMILCVIQIGVLTLYARVQKEMFG</sequence>
<feature type="transmembrane region" description="Helical" evidence="1">
    <location>
        <begin position="44"/>
        <end position="63"/>
    </location>
</feature>
<dbReference type="Proteomes" id="UP000007812">
    <property type="component" value="Chromosome"/>
</dbReference>
<keyword evidence="1" id="KW-0812">Transmembrane</keyword>
<dbReference type="EMBL" id="CP002656">
    <property type="protein sequence ID" value="AEB95125.1"/>
    <property type="molecule type" value="Genomic_DNA"/>
</dbReference>
<dbReference type="STRING" id="1006006.Mcup_1020"/>
<proteinExistence type="predicted"/>
<organism evidence="2 3">
    <name type="scientific">Metallosphaera cuprina (strain Ar-4)</name>
    <dbReference type="NCBI Taxonomy" id="1006006"/>
    <lineage>
        <taxon>Archaea</taxon>
        <taxon>Thermoproteota</taxon>
        <taxon>Thermoprotei</taxon>
        <taxon>Sulfolobales</taxon>
        <taxon>Sulfolobaceae</taxon>
        <taxon>Metallosphaera</taxon>
    </lineage>
</organism>
<feature type="transmembrane region" description="Helical" evidence="1">
    <location>
        <begin position="12"/>
        <end position="32"/>
    </location>
</feature>
<dbReference type="RefSeq" id="WP_013737623.1">
    <property type="nucleotide sequence ID" value="NC_015435.1"/>
</dbReference>